<sequence>MSDINFKQIRFYLLGIFAIIIGLLIWFLNTDFFVKKDYLDFKKTEFNAILFSKKDEHPTKGNKIYLKNGPELIVSRELFDKLKIGDSVIKKADSDSIFFKTDFGVLIDDYNGFKRKKYLESLK</sequence>
<comment type="caution">
    <text evidence="2">The sequence shown here is derived from an EMBL/GenBank/DDBJ whole genome shotgun (WGS) entry which is preliminary data.</text>
</comment>
<keyword evidence="1" id="KW-1133">Transmembrane helix</keyword>
<name>A0A368P3F6_9FLAO</name>
<evidence type="ECO:0000313" key="2">
    <source>
        <dbReference type="EMBL" id="RCU56976.1"/>
    </source>
</evidence>
<accession>A0A368P3F6</accession>
<keyword evidence="1" id="KW-0472">Membrane</keyword>
<gene>
    <name evidence="2" type="ORF">DU428_08480</name>
</gene>
<proteinExistence type="predicted"/>
<evidence type="ECO:0000313" key="3">
    <source>
        <dbReference type="Proteomes" id="UP000252249"/>
    </source>
</evidence>
<dbReference type="RefSeq" id="WP_113966561.1">
    <property type="nucleotide sequence ID" value="NZ_QNRP01000006.1"/>
</dbReference>
<feature type="transmembrane region" description="Helical" evidence="1">
    <location>
        <begin position="12"/>
        <end position="34"/>
    </location>
</feature>
<keyword evidence="1" id="KW-0812">Transmembrane</keyword>
<protein>
    <submittedName>
        <fullName evidence="2">Uncharacterized protein</fullName>
    </submittedName>
</protein>
<keyword evidence="3" id="KW-1185">Reference proteome</keyword>
<dbReference type="Proteomes" id="UP000252249">
    <property type="component" value="Unassembled WGS sequence"/>
</dbReference>
<evidence type="ECO:0000256" key="1">
    <source>
        <dbReference type="SAM" id="Phobius"/>
    </source>
</evidence>
<dbReference type="OrthoDB" id="1448379at2"/>
<dbReference type="EMBL" id="QPIG01000003">
    <property type="protein sequence ID" value="RCU56976.1"/>
    <property type="molecule type" value="Genomic_DNA"/>
</dbReference>
<reference evidence="2 3" key="1">
    <citation type="submission" date="2018-07" db="EMBL/GenBank/DDBJ databases">
        <title>Oceanihabitans testaceum sp. nov., isolated from marine sediment.</title>
        <authorList>
            <person name="Li C.-M."/>
        </authorList>
    </citation>
    <scope>NUCLEOTIDE SEQUENCE [LARGE SCALE GENOMIC DNA]</scope>
    <source>
        <strain evidence="2 3">S9-10</strain>
    </source>
</reference>
<organism evidence="2 3">
    <name type="scientific">Oceanihabitans sediminis</name>
    <dbReference type="NCBI Taxonomy" id="1812012"/>
    <lineage>
        <taxon>Bacteria</taxon>
        <taxon>Pseudomonadati</taxon>
        <taxon>Bacteroidota</taxon>
        <taxon>Flavobacteriia</taxon>
        <taxon>Flavobacteriales</taxon>
        <taxon>Flavobacteriaceae</taxon>
        <taxon>Oceanihabitans</taxon>
    </lineage>
</organism>
<dbReference type="AlphaFoldDB" id="A0A368P3F6"/>